<dbReference type="Proteomes" id="UP001597145">
    <property type="component" value="Unassembled WGS sequence"/>
</dbReference>
<evidence type="ECO:0000313" key="5">
    <source>
        <dbReference type="EMBL" id="MFD1528539.1"/>
    </source>
</evidence>
<organism evidence="5 6">
    <name type="scientific">Pseudonocardia aurantiaca</name>
    <dbReference type="NCBI Taxonomy" id="75290"/>
    <lineage>
        <taxon>Bacteria</taxon>
        <taxon>Bacillati</taxon>
        <taxon>Actinomycetota</taxon>
        <taxon>Actinomycetes</taxon>
        <taxon>Pseudonocardiales</taxon>
        <taxon>Pseudonocardiaceae</taxon>
        <taxon>Pseudonocardia</taxon>
    </lineage>
</organism>
<dbReference type="CDD" id="cd06530">
    <property type="entry name" value="S26_SPase_I"/>
    <property type="match status" value="1"/>
</dbReference>
<dbReference type="Gene3D" id="2.10.109.10">
    <property type="entry name" value="Umud Fragment, subunit A"/>
    <property type="match status" value="1"/>
</dbReference>
<dbReference type="PANTHER" id="PTHR12383">
    <property type="entry name" value="PROTEASE FAMILY S26 MITOCHONDRIAL INNER MEMBRANE PROTEASE-RELATED"/>
    <property type="match status" value="1"/>
</dbReference>
<evidence type="ECO:0000259" key="4">
    <source>
        <dbReference type="Pfam" id="PF00717"/>
    </source>
</evidence>
<dbReference type="InterPro" id="IPR015927">
    <property type="entry name" value="Peptidase_S24_S26A/B/C"/>
</dbReference>
<dbReference type="RefSeq" id="WP_343969565.1">
    <property type="nucleotide sequence ID" value="NZ_BAAAJG010000001.1"/>
</dbReference>
<keyword evidence="2" id="KW-0378">Hydrolase</keyword>
<evidence type="ECO:0000256" key="1">
    <source>
        <dbReference type="ARBA" id="ARBA00004308"/>
    </source>
</evidence>
<sequence>MRWRRVAVRGPSMSPTLHDGDVVIVRFGALVQVGDVVLVRWAARPGQLSVKRAARPAGAGWWVVGDNPFGSTDSRRLGPAEVLAVVRWRLWPEPRRIGPR</sequence>
<comment type="caution">
    <text evidence="5">The sequence shown here is derived from an EMBL/GenBank/DDBJ whole genome shotgun (WGS) entry which is preliminary data.</text>
</comment>
<feature type="domain" description="Peptidase S24/S26A/S26B/S26C" evidence="4">
    <location>
        <begin position="6"/>
        <end position="68"/>
    </location>
</feature>
<dbReference type="SUPFAM" id="SSF51306">
    <property type="entry name" value="LexA/Signal peptidase"/>
    <property type="match status" value="1"/>
</dbReference>
<protein>
    <submittedName>
        <fullName evidence="5">S26 family signal peptidase</fullName>
    </submittedName>
</protein>
<dbReference type="PANTHER" id="PTHR12383:SF16">
    <property type="entry name" value="MITOCHONDRIAL INNER MEMBRANE PROTEASE SUBUNIT 1"/>
    <property type="match status" value="1"/>
</dbReference>
<gene>
    <name evidence="5" type="ORF">ACFSCY_03715</name>
</gene>
<dbReference type="InterPro" id="IPR036286">
    <property type="entry name" value="LexA/Signal_pep-like_sf"/>
</dbReference>
<keyword evidence="6" id="KW-1185">Reference proteome</keyword>
<accession>A0ABW4FF12</accession>
<reference evidence="6" key="1">
    <citation type="journal article" date="2019" name="Int. J. Syst. Evol. Microbiol.">
        <title>The Global Catalogue of Microorganisms (GCM) 10K type strain sequencing project: providing services to taxonomists for standard genome sequencing and annotation.</title>
        <authorList>
            <consortium name="The Broad Institute Genomics Platform"/>
            <consortium name="The Broad Institute Genome Sequencing Center for Infectious Disease"/>
            <person name="Wu L."/>
            <person name="Ma J."/>
        </authorList>
    </citation>
    <scope>NUCLEOTIDE SEQUENCE [LARGE SCALE GENOMIC DNA]</scope>
    <source>
        <strain evidence="6">JCM 12165</strain>
    </source>
</reference>
<evidence type="ECO:0000256" key="3">
    <source>
        <dbReference type="ARBA" id="ARBA00023136"/>
    </source>
</evidence>
<proteinExistence type="predicted"/>
<comment type="subcellular location">
    <subcellularLocation>
        <location evidence="1">Endomembrane system</location>
    </subcellularLocation>
</comment>
<evidence type="ECO:0000256" key="2">
    <source>
        <dbReference type="ARBA" id="ARBA00022801"/>
    </source>
</evidence>
<evidence type="ECO:0000313" key="6">
    <source>
        <dbReference type="Proteomes" id="UP001597145"/>
    </source>
</evidence>
<keyword evidence="3" id="KW-0472">Membrane</keyword>
<name>A0ABW4FF12_9PSEU</name>
<dbReference type="EMBL" id="JBHUCP010000003">
    <property type="protein sequence ID" value="MFD1528539.1"/>
    <property type="molecule type" value="Genomic_DNA"/>
</dbReference>
<dbReference type="Pfam" id="PF00717">
    <property type="entry name" value="Peptidase_S24"/>
    <property type="match status" value="1"/>
</dbReference>
<dbReference type="InterPro" id="IPR052064">
    <property type="entry name" value="Mito_IMP1_subunit"/>
</dbReference>
<dbReference type="InterPro" id="IPR019533">
    <property type="entry name" value="Peptidase_S26"/>
</dbReference>